<gene>
    <name evidence="2" type="ORF">OKIOD_LOCUS3586</name>
</gene>
<dbReference type="Proteomes" id="UP001158576">
    <property type="component" value="Chromosome PAR"/>
</dbReference>
<protein>
    <submittedName>
        <fullName evidence="2">Oidioi.mRNA.OKI2018_I69.PAR.g12028.t1.cds</fullName>
    </submittedName>
</protein>
<evidence type="ECO:0000313" key="3">
    <source>
        <dbReference type="Proteomes" id="UP001158576"/>
    </source>
</evidence>
<feature type="compositionally biased region" description="Basic and acidic residues" evidence="1">
    <location>
        <begin position="159"/>
        <end position="173"/>
    </location>
</feature>
<sequence>MQAPDQDSLRDILKDEQKFWHSKITEQIDLLDRKRRENKVASADDIQVLRFLMKKIEDSENADYCKLSSKNDCVVITGTTGSAVNSNHSTTSKPPTSEPKSTMEATSTVSSPLRKAPPPPPPRREKEPSQKRKRDDSQEFDLAKKLFPNSNKKSMPSKKSNDTHQKRKDTTQQFHEIQDKAKNQVIDHPKILQIEPKGPISRNFLIAEKLIDGNWQSRQYNGASVRTYDDLISVTCPNFSRALGSKCSAKHVLAILKPKEMIRSYESTDGRQRRRLEFTSESINDPSNYKIIPGDRQNHTCTIPHEKLSDEEDHNNKASNSQSHGERSAIKQEI</sequence>
<proteinExistence type="predicted"/>
<feature type="compositionally biased region" description="Basic and acidic residues" evidence="1">
    <location>
        <begin position="266"/>
        <end position="278"/>
    </location>
</feature>
<dbReference type="EMBL" id="OU015568">
    <property type="protein sequence ID" value="CAG5088968.1"/>
    <property type="molecule type" value="Genomic_DNA"/>
</dbReference>
<feature type="region of interest" description="Disordered" evidence="1">
    <location>
        <begin position="80"/>
        <end position="173"/>
    </location>
</feature>
<name>A0ABN7S5W8_OIKDI</name>
<feature type="compositionally biased region" description="Basic and acidic residues" evidence="1">
    <location>
        <begin position="324"/>
        <end position="334"/>
    </location>
</feature>
<feature type="region of interest" description="Disordered" evidence="1">
    <location>
        <begin position="266"/>
        <end position="334"/>
    </location>
</feature>
<organism evidence="2 3">
    <name type="scientific">Oikopleura dioica</name>
    <name type="common">Tunicate</name>
    <dbReference type="NCBI Taxonomy" id="34765"/>
    <lineage>
        <taxon>Eukaryota</taxon>
        <taxon>Metazoa</taxon>
        <taxon>Chordata</taxon>
        <taxon>Tunicata</taxon>
        <taxon>Appendicularia</taxon>
        <taxon>Copelata</taxon>
        <taxon>Oikopleuridae</taxon>
        <taxon>Oikopleura</taxon>
    </lineage>
</organism>
<feature type="compositionally biased region" description="Low complexity" evidence="1">
    <location>
        <begin position="148"/>
        <end position="158"/>
    </location>
</feature>
<feature type="compositionally biased region" description="Polar residues" evidence="1">
    <location>
        <begin position="80"/>
        <end position="111"/>
    </location>
</feature>
<evidence type="ECO:0000256" key="1">
    <source>
        <dbReference type="SAM" id="MobiDB-lite"/>
    </source>
</evidence>
<reference evidence="2 3" key="1">
    <citation type="submission" date="2021-04" db="EMBL/GenBank/DDBJ databases">
        <authorList>
            <person name="Bliznina A."/>
        </authorList>
    </citation>
    <scope>NUCLEOTIDE SEQUENCE [LARGE SCALE GENOMIC DNA]</scope>
</reference>
<evidence type="ECO:0000313" key="2">
    <source>
        <dbReference type="EMBL" id="CAG5088968.1"/>
    </source>
</evidence>
<feature type="compositionally biased region" description="Basic and acidic residues" evidence="1">
    <location>
        <begin position="122"/>
        <end position="144"/>
    </location>
</feature>
<keyword evidence="3" id="KW-1185">Reference proteome</keyword>
<accession>A0ABN7S5W8</accession>